<dbReference type="EMBL" id="JARBHB010000005">
    <property type="protein sequence ID" value="KAJ8882629.1"/>
    <property type="molecule type" value="Genomic_DNA"/>
</dbReference>
<organism evidence="3 4">
    <name type="scientific">Dryococelus australis</name>
    <dbReference type="NCBI Taxonomy" id="614101"/>
    <lineage>
        <taxon>Eukaryota</taxon>
        <taxon>Metazoa</taxon>
        <taxon>Ecdysozoa</taxon>
        <taxon>Arthropoda</taxon>
        <taxon>Hexapoda</taxon>
        <taxon>Insecta</taxon>
        <taxon>Pterygota</taxon>
        <taxon>Neoptera</taxon>
        <taxon>Polyneoptera</taxon>
        <taxon>Phasmatodea</taxon>
        <taxon>Verophasmatodea</taxon>
        <taxon>Anareolatae</taxon>
        <taxon>Phasmatidae</taxon>
        <taxon>Eurycanthinae</taxon>
        <taxon>Dryococelus</taxon>
    </lineage>
</organism>
<keyword evidence="4" id="KW-1185">Reference proteome</keyword>
<keyword evidence="2" id="KW-0812">Transmembrane</keyword>
<name>A0ABQ9HE98_9NEOP</name>
<dbReference type="Proteomes" id="UP001159363">
    <property type="component" value="Chromosome 4"/>
</dbReference>
<gene>
    <name evidence="3" type="ORF">PR048_014441</name>
</gene>
<protein>
    <submittedName>
        <fullName evidence="3">Uncharacterized protein</fullName>
    </submittedName>
</protein>
<feature type="transmembrane region" description="Helical" evidence="2">
    <location>
        <begin position="195"/>
        <end position="220"/>
    </location>
</feature>
<feature type="region of interest" description="Disordered" evidence="1">
    <location>
        <begin position="383"/>
        <end position="409"/>
    </location>
</feature>
<feature type="compositionally biased region" description="Basic and acidic residues" evidence="1">
    <location>
        <begin position="386"/>
        <end position="402"/>
    </location>
</feature>
<feature type="region of interest" description="Disordered" evidence="1">
    <location>
        <begin position="545"/>
        <end position="565"/>
    </location>
</feature>
<accession>A0ABQ9HE98</accession>
<evidence type="ECO:0000256" key="2">
    <source>
        <dbReference type="SAM" id="Phobius"/>
    </source>
</evidence>
<proteinExistence type="predicted"/>
<reference evidence="3 4" key="1">
    <citation type="submission" date="2023-02" db="EMBL/GenBank/DDBJ databases">
        <title>LHISI_Scaffold_Assembly.</title>
        <authorList>
            <person name="Stuart O.P."/>
            <person name="Cleave R."/>
            <person name="Magrath M.J.L."/>
            <person name="Mikheyev A.S."/>
        </authorList>
    </citation>
    <scope>NUCLEOTIDE SEQUENCE [LARGE SCALE GENOMIC DNA]</scope>
    <source>
        <strain evidence="3">Daus_M_001</strain>
        <tissue evidence="3">Leg muscle</tissue>
    </source>
</reference>
<sequence>MHYLYSASLGWMARRTPSLAESNKVSHPEHSSDVSKIPDTQAPFASQRLVTYSPAGAQPIGYLPQYAVSQSDSRPASGVSRGRGGQMVRLLASYLSDPGSLPGVATPEFSHVRIVSDDTFSPPFLHSGAAPSSPRFTLIGSHKFRVKSSPNVSTPLRSLAHPESGYSDIKGIAKGCSWQIVAKILQIQDGAHKDLFMFFLYSLAVLTTPLLSVVDILKYLELTAERPSRNSDMEFYGSAYQFGSHEPAHKGEARRLTRVGALVVVVVAGVVVDVGGVVVVLAVGGLLQHLVVLLAEEAVLAQRELVARDQLALARAAPEALDVVDLRLGAHHEVVLAEAQSTLVALGPEQPAHTCTHLHPLTSPCPFTSCSLYVVHEPMRATEVNTEQRRNEGKGETGDLRENPPSNATVLPGIEPVSLWWEASVLIAHPPWPHDPEFSRVHQARLHNPLCTRVSEEIWTALNIEALRAEEGEMSGAGMKGRGKREIPEKTRRPAVFFDTIPTCENQGVTRPGMNPICRGGRRWSGEIRAALNIEVLRTDEYGASPECMGGETGRPPRKSIDQRHRPAWFPHAKSRKRAAENRVLFSLCEASSLIYTTLTPRK</sequence>
<keyword evidence="2" id="KW-0472">Membrane</keyword>
<evidence type="ECO:0000313" key="3">
    <source>
        <dbReference type="EMBL" id="KAJ8882629.1"/>
    </source>
</evidence>
<evidence type="ECO:0000313" key="4">
    <source>
        <dbReference type="Proteomes" id="UP001159363"/>
    </source>
</evidence>
<comment type="caution">
    <text evidence="3">The sequence shown here is derived from an EMBL/GenBank/DDBJ whole genome shotgun (WGS) entry which is preliminary data.</text>
</comment>
<evidence type="ECO:0000256" key="1">
    <source>
        <dbReference type="SAM" id="MobiDB-lite"/>
    </source>
</evidence>
<feature type="transmembrane region" description="Helical" evidence="2">
    <location>
        <begin position="259"/>
        <end position="287"/>
    </location>
</feature>
<keyword evidence="2" id="KW-1133">Transmembrane helix</keyword>